<reference evidence="1" key="1">
    <citation type="journal article" date="2021" name="Proc. Natl. Acad. Sci. U.S.A.">
        <title>A Catalog of Tens of Thousands of Viruses from Human Metagenomes Reveals Hidden Associations with Chronic Diseases.</title>
        <authorList>
            <person name="Tisza M.J."/>
            <person name="Buck C.B."/>
        </authorList>
    </citation>
    <scope>NUCLEOTIDE SEQUENCE</scope>
    <source>
        <strain evidence="1">CtNYa18</strain>
    </source>
</reference>
<dbReference type="EMBL" id="BK015422">
    <property type="protein sequence ID" value="DAE05969.1"/>
    <property type="molecule type" value="Genomic_DNA"/>
</dbReference>
<sequence>MDSETAKQMQDQAELEKMADFYAQHYSQVYFVRCLKTNLVVAVECFPAKIIQGFSAITAPRRGGNRDIYDYQGLFLTTRERLDKTPEGFPMIGYEALTGNDTRLSKFERGTINPVQPGEASPAELVNSFAMSPFERAQLESEVALKQSVNKEQADYELKYSDKGMIIERFETFQIERVR</sequence>
<protein>
    <submittedName>
        <fullName evidence="1">Uncharacterized protein</fullName>
    </submittedName>
</protein>
<organism evidence="1">
    <name type="scientific">Myoviridae sp. ctNYa18</name>
    <dbReference type="NCBI Taxonomy" id="2825090"/>
    <lineage>
        <taxon>Viruses</taxon>
        <taxon>Duplodnaviria</taxon>
        <taxon>Heunggongvirae</taxon>
        <taxon>Uroviricota</taxon>
        <taxon>Caudoviricetes</taxon>
    </lineage>
</organism>
<accession>A0A8S5PHW6</accession>
<evidence type="ECO:0000313" key="1">
    <source>
        <dbReference type="EMBL" id="DAE05969.1"/>
    </source>
</evidence>
<name>A0A8S5PHW6_9CAUD</name>
<proteinExistence type="predicted"/>